<keyword evidence="6" id="KW-1185">Reference proteome</keyword>
<evidence type="ECO:0000313" key="5">
    <source>
        <dbReference type="EMBL" id="SFF91948.1"/>
    </source>
</evidence>
<dbReference type="PANTHER" id="PTHR14226:SF57">
    <property type="entry name" value="BLR7027 PROTEIN"/>
    <property type="match status" value="1"/>
</dbReference>
<dbReference type="AlphaFoldDB" id="A0A1I2MLJ1"/>
<keyword evidence="3 4" id="KW-0443">Lipid metabolism</keyword>
<gene>
    <name evidence="5" type="ORF">SAMN04487885_11566</name>
</gene>
<proteinExistence type="predicted"/>
<evidence type="ECO:0000256" key="3">
    <source>
        <dbReference type="ARBA" id="ARBA00023098"/>
    </source>
</evidence>
<dbReference type="OrthoDB" id="9770965at2"/>
<organism evidence="5 6">
    <name type="scientific">Clostridium cadaveris</name>
    <dbReference type="NCBI Taxonomy" id="1529"/>
    <lineage>
        <taxon>Bacteria</taxon>
        <taxon>Bacillati</taxon>
        <taxon>Bacillota</taxon>
        <taxon>Clostridia</taxon>
        <taxon>Eubacteriales</taxon>
        <taxon>Clostridiaceae</taxon>
        <taxon>Clostridium</taxon>
    </lineage>
</organism>
<dbReference type="EMBL" id="FOOE01000015">
    <property type="protein sequence ID" value="SFF91948.1"/>
    <property type="molecule type" value="Genomic_DNA"/>
</dbReference>
<name>A0A1I2MLJ1_9CLOT</name>
<feature type="short sequence motif" description="GXGXXG" evidence="4">
    <location>
        <begin position="8"/>
        <end position="13"/>
    </location>
</feature>
<feature type="short sequence motif" description="GXSXG" evidence="4">
    <location>
        <begin position="35"/>
        <end position="39"/>
    </location>
</feature>
<dbReference type="RefSeq" id="WP_051196250.1">
    <property type="nucleotide sequence ID" value="NZ_BAAACD010000038.1"/>
</dbReference>
<dbReference type="eggNOG" id="COG1752">
    <property type="taxonomic scope" value="Bacteria"/>
</dbReference>
<protein>
    <submittedName>
        <fullName evidence="5">NTE family protein</fullName>
    </submittedName>
</protein>
<dbReference type="SUPFAM" id="SSF52151">
    <property type="entry name" value="FabD/lysophospholipase-like"/>
    <property type="match status" value="1"/>
</dbReference>
<feature type="active site" description="Proton acceptor" evidence="4">
    <location>
        <position position="178"/>
    </location>
</feature>
<dbReference type="InterPro" id="IPR002641">
    <property type="entry name" value="PNPLA_dom"/>
</dbReference>
<dbReference type="InterPro" id="IPR050301">
    <property type="entry name" value="NTE"/>
</dbReference>
<evidence type="ECO:0000313" key="6">
    <source>
        <dbReference type="Proteomes" id="UP000182135"/>
    </source>
</evidence>
<dbReference type="PANTHER" id="PTHR14226">
    <property type="entry name" value="NEUROPATHY TARGET ESTERASE/SWISS CHEESE D.MELANOGASTER"/>
    <property type="match status" value="1"/>
</dbReference>
<feature type="short sequence motif" description="DGA/G" evidence="4">
    <location>
        <begin position="178"/>
        <end position="180"/>
    </location>
</feature>
<dbReference type="Pfam" id="PF01734">
    <property type="entry name" value="Patatin"/>
    <property type="match status" value="1"/>
</dbReference>
<keyword evidence="2 4" id="KW-0442">Lipid degradation</keyword>
<dbReference type="InterPro" id="IPR016035">
    <property type="entry name" value="Acyl_Trfase/lysoPLipase"/>
</dbReference>
<dbReference type="GeneID" id="90544146"/>
<dbReference type="CDD" id="cd07209">
    <property type="entry name" value="Pat_hypo_Ecoli_Z1214_like"/>
    <property type="match status" value="1"/>
</dbReference>
<dbReference type="GO" id="GO:0016787">
    <property type="term" value="F:hydrolase activity"/>
    <property type="evidence" value="ECO:0007669"/>
    <property type="project" value="UniProtKB-UniRule"/>
</dbReference>
<feature type="active site" description="Nucleophile" evidence="4">
    <location>
        <position position="37"/>
    </location>
</feature>
<evidence type="ECO:0000256" key="4">
    <source>
        <dbReference type="PROSITE-ProRule" id="PRU01161"/>
    </source>
</evidence>
<evidence type="ECO:0000256" key="2">
    <source>
        <dbReference type="ARBA" id="ARBA00022963"/>
    </source>
</evidence>
<dbReference type="PROSITE" id="PS51635">
    <property type="entry name" value="PNPLA"/>
    <property type="match status" value="1"/>
</dbReference>
<accession>A0A1I2MLJ1</accession>
<dbReference type="Gene3D" id="3.40.1090.10">
    <property type="entry name" value="Cytosolic phospholipase A2 catalytic domain"/>
    <property type="match status" value="2"/>
</dbReference>
<dbReference type="Proteomes" id="UP000182135">
    <property type="component" value="Unassembled WGS sequence"/>
</dbReference>
<reference evidence="5 6" key="1">
    <citation type="submission" date="2016-10" db="EMBL/GenBank/DDBJ databases">
        <authorList>
            <person name="de Groot N.N."/>
        </authorList>
    </citation>
    <scope>NUCLEOTIDE SEQUENCE [LARGE SCALE GENOMIC DNA]</scope>
    <source>
        <strain evidence="5 6">NLAE-zl-G419</strain>
    </source>
</reference>
<dbReference type="STRING" id="1529.SAMN04487885_11566"/>
<sequence>MFGVALEGGGAKGAYHIGAIRALIENGCKIDGVVGTSIGAFNAALVAQNDFEKAYEIWNNMQPSMLFNIEDNKMETINKSGFTKESLRYLSEKAKEIIMNRGIDTSKLRTVVDSLVFEEEIRKSEVDFGMVTVSISDLTPLEILKDDIPQGKLKDYIMASANFPLFKSQPIDNKYYIDGGIYNNCPINLLADKGYTNVVAVRTSQKEKLQQVKCGNCNVINIIPSEDLGGTLIFDNDLIKRNIKMGYYDTIRVMKCLKGKRYYIEPANEDLFFNIINNIPNEIIFNIGKIFKFTNMNSKRMLFEGIIPTIAELLKLPKTATYEEIFIELMEVIAAERNVEKFKVYTINSFIEAIETSMPVEDKENRKYRNLLNLKRLATELLGTNMLDEVAYVIFDTLPLELLKIK</sequence>
<evidence type="ECO:0000256" key="1">
    <source>
        <dbReference type="ARBA" id="ARBA00022801"/>
    </source>
</evidence>
<keyword evidence="1 4" id="KW-0378">Hydrolase</keyword>
<dbReference type="GO" id="GO:0016042">
    <property type="term" value="P:lipid catabolic process"/>
    <property type="evidence" value="ECO:0007669"/>
    <property type="project" value="UniProtKB-UniRule"/>
</dbReference>